<reference evidence="2 3" key="1">
    <citation type="submission" date="2024-10" db="EMBL/GenBank/DDBJ databases">
        <title>Updated reference genomes for cyclostephanoid diatoms.</title>
        <authorList>
            <person name="Roberts W.R."/>
            <person name="Alverson A.J."/>
        </authorList>
    </citation>
    <scope>NUCLEOTIDE SEQUENCE [LARGE SCALE GENOMIC DNA]</scope>
    <source>
        <strain evidence="2 3">AJA228-03</strain>
    </source>
</reference>
<evidence type="ECO:0000256" key="1">
    <source>
        <dbReference type="SAM" id="MobiDB-lite"/>
    </source>
</evidence>
<dbReference type="AlphaFoldDB" id="A0ABD3SE12"/>
<dbReference type="Proteomes" id="UP001530377">
    <property type="component" value="Unassembled WGS sequence"/>
</dbReference>
<evidence type="ECO:0000313" key="3">
    <source>
        <dbReference type="Proteomes" id="UP001530377"/>
    </source>
</evidence>
<dbReference type="InterPro" id="IPR051557">
    <property type="entry name" value="NipSnap_domain"/>
</dbReference>
<feature type="region of interest" description="Disordered" evidence="1">
    <location>
        <begin position="14"/>
        <end position="72"/>
    </location>
</feature>
<name>A0ABD3SE12_9STRA</name>
<gene>
    <name evidence="2" type="ORF">ACHAXA_005954</name>
</gene>
<protein>
    <submittedName>
        <fullName evidence="2">Uncharacterized protein</fullName>
    </submittedName>
</protein>
<comment type="caution">
    <text evidence="2">The sequence shown here is derived from an EMBL/GenBank/DDBJ whole genome shotgun (WGS) entry which is preliminary data.</text>
</comment>
<feature type="region of interest" description="Disordered" evidence="1">
    <location>
        <begin position="235"/>
        <end position="255"/>
    </location>
</feature>
<keyword evidence="3" id="KW-1185">Reference proteome</keyword>
<sequence length="402" mass="43087">MIIPMRAVASNLRREFKRGSSRPSWTPPSSEARAHSTSTISSTAAVADDVTKTTTTMSSSSSSSSSSPSIVELRQYQLDPSRISAYHALSRGNGEIRSSSAAAAAAAWSSSHHHHHHHHGRRDRLLPLAFVGLPETGAISLDTLVQLYHYPGGHVERSDGLSIATSSSASSYVRDKASTHQYHSECGIDDPSLIIRRSSEIYVEAPLVGDIESITGLRYWINNDGGGVGTTADVDVDGEGHPPPPHGEGGGDNGSTAAIVELRKYQLRLGYDTVPNFLRIYSDALPSKLNARGTHPTTQLITVLVSDVGRLNTVYEVWKHGGGGGGGTTIADADAEHDATANTAPASSPPRRRHRCGLRAMEISRAASRNVAEWRDGIRRIADLAVTFDTTILRPLARSPLR</sequence>
<accession>A0ABD3SE12</accession>
<dbReference type="EMBL" id="JALLPB020000054">
    <property type="protein sequence ID" value="KAL3822789.1"/>
    <property type="molecule type" value="Genomic_DNA"/>
</dbReference>
<proteinExistence type="predicted"/>
<feature type="compositionally biased region" description="Low complexity" evidence="1">
    <location>
        <begin position="35"/>
        <end position="69"/>
    </location>
</feature>
<organism evidence="2 3">
    <name type="scientific">Cyclostephanos tholiformis</name>
    <dbReference type="NCBI Taxonomy" id="382380"/>
    <lineage>
        <taxon>Eukaryota</taxon>
        <taxon>Sar</taxon>
        <taxon>Stramenopiles</taxon>
        <taxon>Ochrophyta</taxon>
        <taxon>Bacillariophyta</taxon>
        <taxon>Coscinodiscophyceae</taxon>
        <taxon>Thalassiosirophycidae</taxon>
        <taxon>Stephanodiscales</taxon>
        <taxon>Stephanodiscaceae</taxon>
        <taxon>Cyclostephanos</taxon>
    </lineage>
</organism>
<evidence type="ECO:0000313" key="2">
    <source>
        <dbReference type="EMBL" id="KAL3822789.1"/>
    </source>
</evidence>
<dbReference type="PANTHER" id="PTHR21017:SF17">
    <property type="entry name" value="PROTEIN NIPSNAP"/>
    <property type="match status" value="1"/>
</dbReference>
<dbReference type="Gene3D" id="3.30.70.100">
    <property type="match status" value="1"/>
</dbReference>
<dbReference type="PANTHER" id="PTHR21017">
    <property type="entry name" value="NIPSNAP-RELATED"/>
    <property type="match status" value="1"/>
</dbReference>